<evidence type="ECO:0000256" key="1">
    <source>
        <dbReference type="SAM" id="SignalP"/>
    </source>
</evidence>
<keyword evidence="1" id="KW-0732">Signal</keyword>
<name>A0ABY4JA52_9BACT</name>
<reference evidence="2 3" key="1">
    <citation type="submission" date="2022-04" db="EMBL/GenBank/DDBJ databases">
        <title>Hymenobacter sp. isolated from the air.</title>
        <authorList>
            <person name="Won M."/>
            <person name="Lee C.-M."/>
            <person name="Woen H.-Y."/>
            <person name="Kwon S.-W."/>
        </authorList>
    </citation>
    <scope>NUCLEOTIDE SEQUENCE [LARGE SCALE GENOMIC DNA]</scope>
    <source>
        <strain evidence="3">5516 S-25</strain>
    </source>
</reference>
<proteinExistence type="predicted"/>
<accession>A0ABY4JA52</accession>
<dbReference type="PANTHER" id="PTHR41913">
    <property type="entry name" value="DUF1684 DOMAIN-CONTAINING PROTEIN"/>
    <property type="match status" value="1"/>
</dbReference>
<evidence type="ECO:0000313" key="3">
    <source>
        <dbReference type="Proteomes" id="UP000829647"/>
    </source>
</evidence>
<dbReference type="RefSeq" id="WP_247975555.1">
    <property type="nucleotide sequence ID" value="NZ_CP095848.1"/>
</dbReference>
<dbReference type="EMBL" id="CP095848">
    <property type="protein sequence ID" value="UPL49321.1"/>
    <property type="molecule type" value="Genomic_DNA"/>
</dbReference>
<dbReference type="Pfam" id="PF07920">
    <property type="entry name" value="DUF1684"/>
    <property type="match status" value="1"/>
</dbReference>
<dbReference type="PANTHER" id="PTHR41913:SF1">
    <property type="entry name" value="DUF1684 DOMAIN-CONTAINING PROTEIN"/>
    <property type="match status" value="1"/>
</dbReference>
<dbReference type="Proteomes" id="UP000829647">
    <property type="component" value="Chromosome"/>
</dbReference>
<feature type="chain" id="PRO_5045857628" evidence="1">
    <location>
        <begin position="24"/>
        <end position="213"/>
    </location>
</feature>
<organism evidence="2 3">
    <name type="scientific">Hymenobacter sublimis</name>
    <dbReference type="NCBI Taxonomy" id="2933777"/>
    <lineage>
        <taxon>Bacteria</taxon>
        <taxon>Pseudomonadati</taxon>
        <taxon>Bacteroidota</taxon>
        <taxon>Cytophagia</taxon>
        <taxon>Cytophagales</taxon>
        <taxon>Hymenobacteraceae</taxon>
        <taxon>Hymenobacter</taxon>
    </lineage>
</organism>
<evidence type="ECO:0000313" key="2">
    <source>
        <dbReference type="EMBL" id="UPL49321.1"/>
    </source>
</evidence>
<gene>
    <name evidence="2" type="ORF">MWH26_00035</name>
</gene>
<protein>
    <submittedName>
        <fullName evidence="2">DUF1684 domain-containing protein</fullName>
    </submittedName>
</protein>
<feature type="signal peptide" evidence="1">
    <location>
        <begin position="1"/>
        <end position="23"/>
    </location>
</feature>
<dbReference type="InterPro" id="IPR012467">
    <property type="entry name" value="DUF1684"/>
</dbReference>
<sequence>MNTYHWLLALPLALGAATGAAQSTTPAGRPSAAEHSQQVATFQQKLNAEYRNPAESPLSAEAQKSFTGLPFYPVNYAACVEARFEADSLGAPFQMVTSTARRPQYRKYGVLYFSFEGQPQQLVVYQSLDLQRNPEYRDYLFVPFTDRTNGHGSYGGGRYLDLRRGQIQRGKLVLDFNQAYNPYCAYGGQYSCPVPPAENRLRIAVQAGVMSGH</sequence>
<keyword evidence="3" id="KW-1185">Reference proteome</keyword>